<dbReference type="RefSeq" id="WP_181501497.1">
    <property type="nucleotide sequence ID" value="NZ_JACDUH010000003.1"/>
</dbReference>
<comment type="caution">
    <text evidence="1">The sequence shown here is derived from an EMBL/GenBank/DDBJ whole genome shotgun (WGS) entry which is preliminary data.</text>
</comment>
<dbReference type="AlphaFoldDB" id="A0A7J9NWH9"/>
<reference evidence="1 2" key="1">
    <citation type="submission" date="2020-07" db="EMBL/GenBank/DDBJ databases">
        <title>Genomic Encyclopedia of Type Strains, Phase IV (KMG-V): Genome sequencing to study the core and pangenomes of soil and plant-associated prokaryotes.</title>
        <authorList>
            <person name="Whitman W."/>
        </authorList>
    </citation>
    <scope>NUCLEOTIDE SEQUENCE [LARGE SCALE GENOMIC DNA]</scope>
    <source>
        <strain evidence="1 2">A1</strain>
    </source>
</reference>
<organism evidence="1 2">
    <name type="scientific">Methanococcus maripaludis</name>
    <name type="common">Methanococcus deltae</name>
    <dbReference type="NCBI Taxonomy" id="39152"/>
    <lineage>
        <taxon>Archaea</taxon>
        <taxon>Methanobacteriati</taxon>
        <taxon>Methanobacteriota</taxon>
        <taxon>Methanomada group</taxon>
        <taxon>Methanococci</taxon>
        <taxon>Methanococcales</taxon>
        <taxon>Methanococcaceae</taxon>
        <taxon>Methanococcus</taxon>
    </lineage>
</organism>
<gene>
    <name evidence="1" type="ORF">HNP86_001830</name>
</gene>
<evidence type="ECO:0000313" key="1">
    <source>
        <dbReference type="EMBL" id="MBA2851671.1"/>
    </source>
</evidence>
<sequence>MKTVKTGYLTMMNELAYTHSILALINGILGYTTAYKVVNHDDLDNYHITFNESNRIDGGYNDEQTCNYTTSAVKLIERFTCEYSDHDDKIIRKLFDTAFAYCRDLTLFMSEAKEQYNKRERPLCELKLEPFKIRHTLIYDGVTIDVDINKCDADYNDYVKSCMFNDIDSWLKTQRTLNAIMDRYFNKFVTIRNEIRAEWNYDCSNLE</sequence>
<evidence type="ECO:0000313" key="2">
    <source>
        <dbReference type="Proteomes" id="UP000564425"/>
    </source>
</evidence>
<dbReference type="EMBL" id="JACDUH010000003">
    <property type="protein sequence ID" value="MBA2851671.1"/>
    <property type="molecule type" value="Genomic_DNA"/>
</dbReference>
<proteinExistence type="predicted"/>
<accession>A0A7J9NWH9</accession>
<dbReference type="Proteomes" id="UP000564425">
    <property type="component" value="Unassembled WGS sequence"/>
</dbReference>
<protein>
    <submittedName>
        <fullName evidence="1">Uncharacterized protein</fullName>
    </submittedName>
</protein>
<name>A0A7J9NWH9_METMI</name>